<feature type="transmembrane region" description="Helical" evidence="1">
    <location>
        <begin position="33"/>
        <end position="57"/>
    </location>
</feature>
<evidence type="ECO:0000313" key="2">
    <source>
        <dbReference type="EMBL" id="MCY6371094.1"/>
    </source>
</evidence>
<dbReference type="RefSeq" id="WP_268049936.1">
    <property type="nucleotide sequence ID" value="NZ_JAPQES010000003.1"/>
</dbReference>
<comment type="caution">
    <text evidence="2">The sequence shown here is derived from an EMBL/GenBank/DDBJ whole genome shotgun (WGS) entry which is preliminary data.</text>
</comment>
<dbReference type="EMBL" id="JAPQES010000003">
    <property type="protein sequence ID" value="MCY6371094.1"/>
    <property type="molecule type" value="Genomic_DNA"/>
</dbReference>
<name>A0ABT4CPV8_9CLOT</name>
<keyword evidence="1" id="KW-0472">Membrane</keyword>
<keyword evidence="3" id="KW-1185">Reference proteome</keyword>
<protein>
    <submittedName>
        <fullName evidence="2">Uncharacterized protein</fullName>
    </submittedName>
</protein>
<accession>A0ABT4CPV8</accession>
<dbReference type="Proteomes" id="UP001079657">
    <property type="component" value="Unassembled WGS sequence"/>
</dbReference>
<evidence type="ECO:0000313" key="3">
    <source>
        <dbReference type="Proteomes" id="UP001079657"/>
    </source>
</evidence>
<proteinExistence type="predicted"/>
<keyword evidence="1" id="KW-0812">Transmembrane</keyword>
<organism evidence="2 3">
    <name type="scientific">Clostridium ganghwense</name>
    <dbReference type="NCBI Taxonomy" id="312089"/>
    <lineage>
        <taxon>Bacteria</taxon>
        <taxon>Bacillati</taxon>
        <taxon>Bacillota</taxon>
        <taxon>Clostridia</taxon>
        <taxon>Eubacteriales</taxon>
        <taxon>Clostridiaceae</taxon>
        <taxon>Clostridium</taxon>
    </lineage>
</organism>
<evidence type="ECO:0000256" key="1">
    <source>
        <dbReference type="SAM" id="Phobius"/>
    </source>
</evidence>
<sequence length="246" mass="29320">MKKNNWKMKLVILFIALSCTVYTLHYLIFRDNMYIFKTVIVQLGFLPLSTLLVTFVLNKLINHNKKQELMEKLNMVIGCFFAEMGDELIKIIIEEQPNLYERAETFNFSDEWTKKEFTELKNKVKNENLEFSLGIEGIKRLKEFLVGRRKFMLNLLQNSNLLEHQSFTDLLWSVFHLTEELSNRKNIDYSSEEDLEHISNDISRVYGNLILEWVNYIEHLQKEYPYLFSLAVRTNPFNKEAKVEIE</sequence>
<keyword evidence="1" id="KW-1133">Transmembrane helix</keyword>
<reference evidence="2" key="1">
    <citation type="submission" date="2022-12" db="EMBL/GenBank/DDBJ databases">
        <authorList>
            <person name="Wang J."/>
        </authorList>
    </citation>
    <scope>NUCLEOTIDE SEQUENCE</scope>
    <source>
        <strain evidence="2">HY-42-06</strain>
    </source>
</reference>
<gene>
    <name evidence="2" type="ORF">OXH55_10660</name>
</gene>